<feature type="transmembrane region" description="Helical" evidence="1">
    <location>
        <begin position="76"/>
        <end position="95"/>
    </location>
</feature>
<feature type="transmembrane region" description="Helical" evidence="1">
    <location>
        <begin position="266"/>
        <end position="285"/>
    </location>
</feature>
<feature type="transmembrane region" description="Helical" evidence="1">
    <location>
        <begin position="213"/>
        <end position="235"/>
    </location>
</feature>
<evidence type="ECO:0000259" key="2">
    <source>
        <dbReference type="Pfam" id="PF09925"/>
    </source>
</evidence>
<organism evidence="3 4">
    <name type="scientific">Methylophaga marina</name>
    <dbReference type="NCBI Taxonomy" id="45495"/>
    <lineage>
        <taxon>Bacteria</taxon>
        <taxon>Pseudomonadati</taxon>
        <taxon>Pseudomonadota</taxon>
        <taxon>Gammaproteobacteria</taxon>
        <taxon>Thiotrichales</taxon>
        <taxon>Piscirickettsiaceae</taxon>
        <taxon>Methylophaga</taxon>
    </lineage>
</organism>
<dbReference type="InterPro" id="IPR018677">
    <property type="entry name" value="DUF2157"/>
</dbReference>
<evidence type="ECO:0000313" key="3">
    <source>
        <dbReference type="EMBL" id="GAA0222268.1"/>
    </source>
</evidence>
<dbReference type="RefSeq" id="WP_286304508.1">
    <property type="nucleotide sequence ID" value="NZ_AP027741.1"/>
</dbReference>
<gene>
    <name evidence="3" type="ORF">GCM10008964_12190</name>
</gene>
<evidence type="ECO:0000256" key="1">
    <source>
        <dbReference type="SAM" id="Phobius"/>
    </source>
</evidence>
<feature type="transmembrane region" description="Helical" evidence="1">
    <location>
        <begin position="183"/>
        <end position="201"/>
    </location>
</feature>
<dbReference type="Proteomes" id="UP001501476">
    <property type="component" value="Unassembled WGS sequence"/>
</dbReference>
<feature type="transmembrane region" description="Helical" evidence="1">
    <location>
        <begin position="152"/>
        <end position="177"/>
    </location>
</feature>
<evidence type="ECO:0000313" key="4">
    <source>
        <dbReference type="Proteomes" id="UP001501476"/>
    </source>
</evidence>
<keyword evidence="4" id="KW-1185">Reference proteome</keyword>
<sequence>MNSQKRRAVATFFAAGAIDKQQIPMALRRLGLMPDNRVWLRLFDQILLASGIVAMALSMIFFIAYNWSDMGRFSKFLLLEASIILSVMLYCYFVARKLVSRMALLLASLLVGALMAFYGQTYQTGADSWQLFFYWALAITPWVVISRFSSLWLLWLMLLNLALVLYFDTFHSIFGLVFDAQNTLFWCLFGLNSLALLIWEWCSKKMVALTERWPQRVIAIISGWAITALAIYVSLDKPEEQLLPLLIWVAWLVIFMVAYRQFRLDIFMLAGGCLSAILVIMTLLGQHIIESGDEAELLLLSVLIMAMGAGAAYWLKQVHRESES</sequence>
<feature type="transmembrane region" description="Helical" evidence="1">
    <location>
        <begin position="38"/>
        <end position="64"/>
    </location>
</feature>
<feature type="transmembrane region" description="Helical" evidence="1">
    <location>
        <begin position="241"/>
        <end position="259"/>
    </location>
</feature>
<keyword evidence="1" id="KW-0812">Transmembrane</keyword>
<accession>A0ABP3D365</accession>
<feature type="transmembrane region" description="Helical" evidence="1">
    <location>
        <begin position="102"/>
        <end position="122"/>
    </location>
</feature>
<dbReference type="Pfam" id="PF09925">
    <property type="entry name" value="DUF2157"/>
    <property type="match status" value="1"/>
</dbReference>
<reference evidence="4" key="1">
    <citation type="journal article" date="2019" name="Int. J. Syst. Evol. Microbiol.">
        <title>The Global Catalogue of Microorganisms (GCM) 10K type strain sequencing project: providing services to taxonomists for standard genome sequencing and annotation.</title>
        <authorList>
            <consortium name="The Broad Institute Genomics Platform"/>
            <consortium name="The Broad Institute Genome Sequencing Center for Infectious Disease"/>
            <person name="Wu L."/>
            <person name="Ma J."/>
        </authorList>
    </citation>
    <scope>NUCLEOTIDE SEQUENCE [LARGE SCALE GENOMIC DNA]</scope>
    <source>
        <strain evidence="4">JCM 6886</strain>
    </source>
</reference>
<feature type="transmembrane region" description="Helical" evidence="1">
    <location>
        <begin position="297"/>
        <end position="315"/>
    </location>
</feature>
<dbReference type="EMBL" id="BAAADG010000004">
    <property type="protein sequence ID" value="GAA0222268.1"/>
    <property type="molecule type" value="Genomic_DNA"/>
</dbReference>
<feature type="transmembrane region" description="Helical" evidence="1">
    <location>
        <begin position="128"/>
        <end position="145"/>
    </location>
</feature>
<keyword evidence="1" id="KW-1133">Transmembrane helix</keyword>
<protein>
    <submittedName>
        <fullName evidence="3">DUF2157 domain-containing protein</fullName>
    </submittedName>
</protein>
<keyword evidence="1" id="KW-0472">Membrane</keyword>
<proteinExistence type="predicted"/>
<comment type="caution">
    <text evidence="3">The sequence shown here is derived from an EMBL/GenBank/DDBJ whole genome shotgun (WGS) entry which is preliminary data.</text>
</comment>
<name>A0ABP3D365_9GAMM</name>
<feature type="domain" description="DUF2157" evidence="2">
    <location>
        <begin position="13"/>
        <end position="152"/>
    </location>
</feature>